<protein>
    <submittedName>
        <fullName evidence="2">Uncharacterized protein</fullName>
    </submittedName>
</protein>
<accession>A0ABQ0SN59</accession>
<feature type="region of interest" description="Disordered" evidence="1">
    <location>
        <begin position="16"/>
        <end position="66"/>
    </location>
</feature>
<feature type="compositionally biased region" description="Low complexity" evidence="1">
    <location>
        <begin position="50"/>
        <end position="60"/>
    </location>
</feature>
<sequence length="89" mass="9933">MNSYLTLQQSFCTTRYASEKKNGKSTPKEQNSQNKAKYNRNPHKQKPGKALAQTAAAAPTPERKTTNISWSNKGIVVVKAMQVTPLCFF</sequence>
<evidence type="ECO:0000313" key="3">
    <source>
        <dbReference type="Proteomes" id="UP000317180"/>
    </source>
</evidence>
<dbReference type="Proteomes" id="UP000317180">
    <property type="component" value="Unassembled WGS sequence"/>
</dbReference>
<evidence type="ECO:0000313" key="2">
    <source>
        <dbReference type="EMBL" id="GED25281.1"/>
    </source>
</evidence>
<keyword evidence="3" id="KW-1185">Reference proteome</keyword>
<feature type="compositionally biased region" description="Basic residues" evidence="1">
    <location>
        <begin position="37"/>
        <end position="47"/>
    </location>
</feature>
<gene>
    <name evidence="2" type="ORF">BAG01nite_13830</name>
</gene>
<evidence type="ECO:0000256" key="1">
    <source>
        <dbReference type="SAM" id="MobiDB-lite"/>
    </source>
</evidence>
<reference evidence="2 3" key="1">
    <citation type="submission" date="2019-06" db="EMBL/GenBank/DDBJ databases">
        <title>Whole genome shotgun sequence of Brevibacillus agri NBRC 15538.</title>
        <authorList>
            <person name="Hosoyama A."/>
            <person name="Uohara A."/>
            <person name="Ohji S."/>
            <person name="Ichikawa N."/>
        </authorList>
    </citation>
    <scope>NUCLEOTIDE SEQUENCE [LARGE SCALE GENOMIC DNA]</scope>
    <source>
        <strain evidence="2 3">NBRC 15538</strain>
    </source>
</reference>
<name>A0ABQ0SN59_9BACL</name>
<comment type="caution">
    <text evidence="2">The sequence shown here is derived from an EMBL/GenBank/DDBJ whole genome shotgun (WGS) entry which is preliminary data.</text>
</comment>
<dbReference type="EMBL" id="BJOD01000012">
    <property type="protein sequence ID" value="GED25281.1"/>
    <property type="molecule type" value="Genomic_DNA"/>
</dbReference>
<feature type="compositionally biased region" description="Polar residues" evidence="1">
    <location>
        <begin position="24"/>
        <end position="36"/>
    </location>
</feature>
<organism evidence="2 3">
    <name type="scientific">Brevibacillus agri</name>
    <dbReference type="NCBI Taxonomy" id="51101"/>
    <lineage>
        <taxon>Bacteria</taxon>
        <taxon>Bacillati</taxon>
        <taxon>Bacillota</taxon>
        <taxon>Bacilli</taxon>
        <taxon>Bacillales</taxon>
        <taxon>Paenibacillaceae</taxon>
        <taxon>Brevibacillus</taxon>
    </lineage>
</organism>
<proteinExistence type="predicted"/>